<dbReference type="InterPro" id="IPR022642">
    <property type="entry name" value="CheR_C"/>
</dbReference>
<dbReference type="PIRSF" id="PIRSF000410">
    <property type="entry name" value="CheR"/>
    <property type="match status" value="1"/>
</dbReference>
<name>A0A363ULL9_9GAMM</name>
<dbReference type="PANTHER" id="PTHR24422:SF26">
    <property type="entry name" value="CHEMOTAXIS PROTEIN METHYLTRANSFERASE"/>
    <property type="match status" value="1"/>
</dbReference>
<evidence type="ECO:0000313" key="9">
    <source>
        <dbReference type="Proteomes" id="UP000251800"/>
    </source>
</evidence>
<dbReference type="InterPro" id="IPR026024">
    <property type="entry name" value="Chemotaxis_MeTrfase_CheR"/>
</dbReference>
<evidence type="ECO:0000256" key="2">
    <source>
        <dbReference type="ARBA" id="ARBA00022603"/>
    </source>
</evidence>
<dbReference type="InterPro" id="IPR050903">
    <property type="entry name" value="Bact_Chemotaxis_MeTrfase"/>
</dbReference>
<accession>A0A363ULL9</accession>
<dbReference type="Proteomes" id="UP000251800">
    <property type="component" value="Unassembled WGS sequence"/>
</dbReference>
<feature type="binding site" evidence="6">
    <location>
        <position position="102"/>
    </location>
    <ligand>
        <name>S-adenosyl-L-methionine</name>
        <dbReference type="ChEBI" id="CHEBI:59789"/>
    </ligand>
</feature>
<dbReference type="SMART" id="SM00138">
    <property type="entry name" value="MeTrc"/>
    <property type="match status" value="1"/>
</dbReference>
<comment type="caution">
    <text evidence="8">The sequence shown here is derived from an EMBL/GenBank/DDBJ whole genome shotgun (WGS) entry which is preliminary data.</text>
</comment>
<gene>
    <name evidence="8" type="ORF">DEH80_08605</name>
</gene>
<feature type="binding site" evidence="6">
    <location>
        <position position="172"/>
    </location>
    <ligand>
        <name>S-adenosyl-L-methionine</name>
        <dbReference type="ChEBI" id="CHEBI:59789"/>
    </ligand>
</feature>
<comment type="catalytic activity">
    <reaction evidence="1 5">
        <text>L-glutamyl-[protein] + S-adenosyl-L-methionine = [protein]-L-glutamate 5-O-methyl ester + S-adenosyl-L-homocysteine</text>
        <dbReference type="Rhea" id="RHEA:24452"/>
        <dbReference type="Rhea" id="RHEA-COMP:10208"/>
        <dbReference type="Rhea" id="RHEA-COMP:10311"/>
        <dbReference type="ChEBI" id="CHEBI:29973"/>
        <dbReference type="ChEBI" id="CHEBI:57856"/>
        <dbReference type="ChEBI" id="CHEBI:59789"/>
        <dbReference type="ChEBI" id="CHEBI:82795"/>
        <dbReference type="EC" id="2.1.1.80"/>
    </reaction>
</comment>
<dbReference type="Gene3D" id="1.10.155.10">
    <property type="entry name" value="Chemotaxis receptor methyltransferase CheR, N-terminal domain"/>
    <property type="match status" value="1"/>
</dbReference>
<dbReference type="InterPro" id="IPR029063">
    <property type="entry name" value="SAM-dependent_MTases_sf"/>
</dbReference>
<feature type="binding site" evidence="6">
    <location>
        <begin position="248"/>
        <end position="249"/>
    </location>
    <ligand>
        <name>S-adenosyl-L-methionine</name>
        <dbReference type="ChEBI" id="CHEBI:59789"/>
    </ligand>
</feature>
<proteinExistence type="predicted"/>
<evidence type="ECO:0000256" key="1">
    <source>
        <dbReference type="ARBA" id="ARBA00001541"/>
    </source>
</evidence>
<dbReference type="PRINTS" id="PR00996">
    <property type="entry name" value="CHERMTFRASE"/>
</dbReference>
<keyword evidence="2 5" id="KW-0489">Methyltransferase</keyword>
<dbReference type="AlphaFoldDB" id="A0A363ULL9"/>
<dbReference type="GO" id="GO:0032259">
    <property type="term" value="P:methylation"/>
    <property type="evidence" value="ECO:0007669"/>
    <property type="project" value="UniProtKB-KW"/>
</dbReference>
<dbReference type="InterPro" id="IPR022641">
    <property type="entry name" value="CheR_N"/>
</dbReference>
<feature type="binding site" evidence="6">
    <location>
        <position position="104"/>
    </location>
    <ligand>
        <name>S-adenosyl-L-methionine</name>
        <dbReference type="ChEBI" id="CHEBI:59789"/>
    </ligand>
</feature>
<evidence type="ECO:0000256" key="4">
    <source>
        <dbReference type="ARBA" id="ARBA00022691"/>
    </source>
</evidence>
<feature type="domain" description="CheR-type methyltransferase" evidence="7">
    <location>
        <begin position="26"/>
        <end position="304"/>
    </location>
</feature>
<feature type="binding site" evidence="6">
    <location>
        <position position="146"/>
    </location>
    <ligand>
        <name>S-adenosyl-L-methionine</name>
        <dbReference type="ChEBI" id="CHEBI:59789"/>
    </ligand>
</feature>
<evidence type="ECO:0000256" key="5">
    <source>
        <dbReference type="PIRNR" id="PIRNR000410"/>
    </source>
</evidence>
<evidence type="ECO:0000256" key="6">
    <source>
        <dbReference type="PIRSR" id="PIRSR000410-1"/>
    </source>
</evidence>
<feature type="binding site" evidence="6">
    <location>
        <begin position="230"/>
        <end position="231"/>
    </location>
    <ligand>
        <name>S-adenosyl-L-methionine</name>
        <dbReference type="ChEBI" id="CHEBI:59789"/>
    </ligand>
</feature>
<protein>
    <recommendedName>
        <fullName evidence="5">Chemotaxis protein methyltransferase</fullName>
        <ecNumber evidence="5">2.1.1.80</ecNumber>
    </recommendedName>
</protein>
<evidence type="ECO:0000259" key="7">
    <source>
        <dbReference type="PROSITE" id="PS50123"/>
    </source>
</evidence>
<dbReference type="Pfam" id="PF03705">
    <property type="entry name" value="CheR_N"/>
    <property type="match status" value="1"/>
</dbReference>
<dbReference type="Gene3D" id="3.40.50.150">
    <property type="entry name" value="Vaccinia Virus protein VP39"/>
    <property type="match status" value="1"/>
</dbReference>
<dbReference type="SUPFAM" id="SSF53335">
    <property type="entry name" value="S-adenosyl-L-methionine-dependent methyltransferases"/>
    <property type="match status" value="1"/>
</dbReference>
<dbReference type="PROSITE" id="PS50123">
    <property type="entry name" value="CHER"/>
    <property type="match status" value="1"/>
</dbReference>
<dbReference type="Pfam" id="PF01739">
    <property type="entry name" value="CheR"/>
    <property type="match status" value="1"/>
</dbReference>
<keyword evidence="9" id="KW-1185">Reference proteome</keyword>
<dbReference type="SUPFAM" id="SSF47757">
    <property type="entry name" value="Chemotaxis receptor methyltransferase CheR, N-terminal domain"/>
    <property type="match status" value="1"/>
</dbReference>
<dbReference type="OrthoDB" id="9816309at2"/>
<dbReference type="PANTHER" id="PTHR24422">
    <property type="entry name" value="CHEMOTAXIS PROTEIN METHYLTRANSFERASE"/>
    <property type="match status" value="1"/>
</dbReference>
<evidence type="ECO:0000256" key="3">
    <source>
        <dbReference type="ARBA" id="ARBA00022679"/>
    </source>
</evidence>
<sequence length="307" mass="33904">MPSRSKPTGLQSRPDAVAAISVAVAGMQQPAPLSASGFEAIATFLRRHAGIELNQDKHSLVQSRLRKHVVAGGFSSYDRYVEHTLKVQGSALITLIDALTTNKTAFFREADHFRFLESDWLPDACERPGLSRPLRIWSAGCSAGHEPYTLSMVLNEAASRTPGLRFEILATDLCTTVLRTAAAGIYSQVDVAPVPDDLRRKYLLRGRDAEDTRVAMGPELRAAVTFKRFNLVSDPYAFEAPFDLIMCRNVMIYFSNATREAVISRMHDVMAPGAHLIVGHSESFSGIRTPLRYVAPTIYQRPLENPS</sequence>
<dbReference type="InterPro" id="IPR036804">
    <property type="entry name" value="CheR_N_sf"/>
</dbReference>
<evidence type="ECO:0000313" key="8">
    <source>
        <dbReference type="EMBL" id="PWN56313.1"/>
    </source>
</evidence>
<keyword evidence="3 5" id="KW-0808">Transferase</keyword>
<keyword evidence="4 5" id="KW-0949">S-adenosyl-L-methionine</keyword>
<dbReference type="EMBL" id="QEQK01000006">
    <property type="protein sequence ID" value="PWN56313.1"/>
    <property type="molecule type" value="Genomic_DNA"/>
</dbReference>
<reference evidence="8 9" key="1">
    <citation type="submission" date="2018-05" db="EMBL/GenBank/DDBJ databases">
        <title>Abyssibacter profundi OUC007T gen. nov., sp. nov, a marine bacterium isolated from seawater of the Mariana Trench.</title>
        <authorList>
            <person name="Zhou S."/>
        </authorList>
    </citation>
    <scope>NUCLEOTIDE SEQUENCE [LARGE SCALE GENOMIC DNA]</scope>
    <source>
        <strain evidence="8 9">OUC007</strain>
    </source>
</reference>
<dbReference type="InterPro" id="IPR000780">
    <property type="entry name" value="CheR_MeTrfase"/>
</dbReference>
<comment type="function">
    <text evidence="5">Methylation of the membrane-bound methyl-accepting chemotaxis proteins (MCP) to form gamma-glutamyl methyl ester residues in MCP.</text>
</comment>
<feature type="binding site" evidence="6">
    <location>
        <position position="108"/>
    </location>
    <ligand>
        <name>S-adenosyl-L-methionine</name>
        <dbReference type="ChEBI" id="CHEBI:59789"/>
    </ligand>
</feature>
<dbReference type="EC" id="2.1.1.80" evidence="5"/>
<dbReference type="GO" id="GO:0008983">
    <property type="term" value="F:protein-glutamate O-methyltransferase activity"/>
    <property type="evidence" value="ECO:0007669"/>
    <property type="project" value="UniProtKB-EC"/>
</dbReference>
<organism evidence="8 9">
    <name type="scientific">Abyssibacter profundi</name>
    <dbReference type="NCBI Taxonomy" id="2182787"/>
    <lineage>
        <taxon>Bacteria</taxon>
        <taxon>Pseudomonadati</taxon>
        <taxon>Pseudomonadota</taxon>
        <taxon>Gammaproteobacteria</taxon>
        <taxon>Chromatiales</taxon>
        <taxon>Oceanococcaceae</taxon>
        <taxon>Abyssibacter</taxon>
    </lineage>
</organism>